<keyword evidence="4" id="KW-1185">Reference proteome</keyword>
<sequence>MTDNNQPSPQKPQQTSPQSGDPVDKSDQAKTKQTERKADSTSHANSPKTVNPPTTTSVSSSVSGGSKLASIAIVLTVLFSGGLTLHMQQQRADHQAQIGALRAELNQARSTINTQLGEAKEQAITATRDIATQAELLLNQQKQSVDSLHLALAEIQGRRPNDWLLAEADYLVKLAGRKLYLERDIETATQLVQEADLRVAELNDPSLTSLRRALRHDIAQLQAIPIIDRDGLVLRLMSLQQRIDQLPLANALLPEEAQPTQPTVSEDIADWKTNLRTSLQAFADNFITFRVRDGQAIPLLSPQQHLYLRENLKAKLDTAIKAVYSEQQDIYMLSLSMALEWSNDYFNRYDQQVKAFTHSLEQLAEQHIQLDTPQLTAQQPLADVIRERLRRSVAPIMTEGQQ</sequence>
<evidence type="ECO:0000313" key="3">
    <source>
        <dbReference type="EMBL" id="MBC5852411.1"/>
    </source>
</evidence>
<feature type="compositionally biased region" description="Low complexity" evidence="2">
    <location>
        <begin position="45"/>
        <end position="63"/>
    </location>
</feature>
<dbReference type="RefSeq" id="WP_187026853.1">
    <property type="nucleotide sequence ID" value="NZ_JACRUP010000013.1"/>
</dbReference>
<proteinExistence type="predicted"/>
<feature type="compositionally biased region" description="Low complexity" evidence="2">
    <location>
        <begin position="1"/>
        <end position="19"/>
    </location>
</feature>
<comment type="caution">
    <text evidence="3">The sequence shown here is derived from an EMBL/GenBank/DDBJ whole genome shotgun (WGS) entry which is preliminary data.</text>
</comment>
<dbReference type="EMBL" id="JACRUP010000013">
    <property type="protein sequence ID" value="MBC5852411.1"/>
    <property type="molecule type" value="Genomic_DNA"/>
</dbReference>
<feature type="coiled-coil region" evidence="1">
    <location>
        <begin position="91"/>
        <end position="122"/>
    </location>
</feature>
<gene>
    <name evidence="3" type="ORF">H8Q88_16020</name>
</gene>
<dbReference type="InterPro" id="IPR007470">
    <property type="entry name" value="HemX"/>
</dbReference>
<dbReference type="PANTHER" id="PTHR38043:SF1">
    <property type="entry name" value="PROTEIN HEMX"/>
    <property type="match status" value="1"/>
</dbReference>
<evidence type="ECO:0000313" key="4">
    <source>
        <dbReference type="Proteomes" id="UP000615796"/>
    </source>
</evidence>
<dbReference type="PANTHER" id="PTHR38043">
    <property type="entry name" value="PROTEIN HEMX"/>
    <property type="match status" value="1"/>
</dbReference>
<name>A0A9X0UJZ9_VIBME</name>
<reference evidence="3" key="1">
    <citation type="submission" date="2020-08" db="EMBL/GenBank/DDBJ databases">
        <title>Genome Sequencing and Pan-Genome Analysis of Migratory bird Vibrio Strains, Inner Mongolia.</title>
        <authorList>
            <person name="Zheng L."/>
        </authorList>
    </citation>
    <scope>NUCLEOTIDE SEQUENCE</scope>
    <source>
        <strain evidence="3">M13F</strain>
    </source>
</reference>
<keyword evidence="1" id="KW-0175">Coiled coil</keyword>
<organism evidence="3 4">
    <name type="scientific">Vibrio metschnikovii</name>
    <dbReference type="NCBI Taxonomy" id="28172"/>
    <lineage>
        <taxon>Bacteria</taxon>
        <taxon>Pseudomonadati</taxon>
        <taxon>Pseudomonadota</taxon>
        <taxon>Gammaproteobacteria</taxon>
        <taxon>Vibrionales</taxon>
        <taxon>Vibrionaceae</taxon>
        <taxon>Vibrio</taxon>
    </lineage>
</organism>
<dbReference type="AlphaFoldDB" id="A0A9X0UJZ9"/>
<protein>
    <submittedName>
        <fullName evidence="3">Uroporphyrinogen-III C-methyltransferase</fullName>
    </submittedName>
</protein>
<dbReference type="Proteomes" id="UP000615796">
    <property type="component" value="Unassembled WGS sequence"/>
</dbReference>
<dbReference type="Pfam" id="PF04375">
    <property type="entry name" value="HemX"/>
    <property type="match status" value="1"/>
</dbReference>
<feature type="compositionally biased region" description="Basic and acidic residues" evidence="2">
    <location>
        <begin position="22"/>
        <end position="40"/>
    </location>
</feature>
<evidence type="ECO:0000256" key="1">
    <source>
        <dbReference type="SAM" id="Coils"/>
    </source>
</evidence>
<accession>A0A9X0UJZ9</accession>
<evidence type="ECO:0000256" key="2">
    <source>
        <dbReference type="SAM" id="MobiDB-lite"/>
    </source>
</evidence>
<feature type="region of interest" description="Disordered" evidence="2">
    <location>
        <begin position="1"/>
        <end position="63"/>
    </location>
</feature>